<dbReference type="EMBL" id="LIXN01000002">
    <property type="protein sequence ID" value="KQH83338.1"/>
    <property type="molecule type" value="Genomic_DNA"/>
</dbReference>
<dbReference type="Proteomes" id="UP000051862">
    <property type="component" value="Unassembled WGS sequence"/>
</dbReference>
<evidence type="ECO:0000313" key="1">
    <source>
        <dbReference type="EMBL" id="ASJ13247.1"/>
    </source>
</evidence>
<dbReference type="EMBL" id="CP015105">
    <property type="protein sequence ID" value="ASJ13247.1"/>
    <property type="molecule type" value="Genomic_DNA"/>
</dbReference>
<dbReference type="OrthoDB" id="9287at2157"/>
<gene>
    <name evidence="1" type="ORF">A3L14_10290</name>
    <name evidence="2" type="ORF">AMR53_01320</name>
</gene>
<reference evidence="1 4" key="2">
    <citation type="submission" date="2016-04" db="EMBL/GenBank/DDBJ databases">
        <title>Complete genome sequence of Thermococcus thioreducens type strain OGL-20P.</title>
        <authorList>
            <person name="Oger P.M."/>
        </authorList>
    </citation>
    <scope>NUCLEOTIDE SEQUENCE [LARGE SCALE GENOMIC DNA]</scope>
    <source>
        <strain evidence="1 4">OGL-20P</strain>
    </source>
</reference>
<reference evidence="2 3" key="1">
    <citation type="submission" date="2015-08" db="EMBL/GenBank/DDBJ databases">
        <title>Thermococcus thioreducens DSM 14981 genome sequencing.</title>
        <authorList>
            <person name="Hong S.-J."/>
            <person name="Kim M.-C."/>
            <person name="Shin J.-H."/>
        </authorList>
    </citation>
    <scope>NUCLEOTIDE SEQUENCE [LARGE SCALE GENOMIC DNA]</scope>
    <source>
        <strain evidence="2 3">DSM 14981</strain>
    </source>
</reference>
<keyword evidence="4" id="KW-1185">Reference proteome</keyword>
<evidence type="ECO:0000313" key="4">
    <source>
        <dbReference type="Proteomes" id="UP000250136"/>
    </source>
</evidence>
<organism evidence="2 3">
    <name type="scientific">Thermococcus thioreducens</name>
    <dbReference type="NCBI Taxonomy" id="277988"/>
    <lineage>
        <taxon>Archaea</taxon>
        <taxon>Methanobacteriati</taxon>
        <taxon>Methanobacteriota</taxon>
        <taxon>Thermococci</taxon>
        <taxon>Thermococcales</taxon>
        <taxon>Thermococcaceae</taxon>
        <taxon>Thermococcus</taxon>
    </lineage>
</organism>
<dbReference type="AlphaFoldDB" id="A0A0Q2M604"/>
<dbReference type="PATRIC" id="fig|277988.4.peg.283"/>
<dbReference type="STRING" id="277988.SAMN05216170_2160"/>
<proteinExistence type="predicted"/>
<accession>A0A0Q2M604</accession>
<sequence>MEPTTLLFSVPMRRNHDEESEVDVLIVGDVPFDDVIEVSTEILLHYGELISPVVISPGEFRGRNDSFILTVKREGLTSSLP</sequence>
<dbReference type="KEGG" id="ttd:A3L14_10290"/>
<evidence type="ECO:0000313" key="3">
    <source>
        <dbReference type="Proteomes" id="UP000051862"/>
    </source>
</evidence>
<dbReference type="Proteomes" id="UP000250136">
    <property type="component" value="Chromosome"/>
</dbReference>
<evidence type="ECO:0000313" key="2">
    <source>
        <dbReference type="EMBL" id="KQH83338.1"/>
    </source>
</evidence>
<name>A0A0Q2M604_9EURY</name>
<protein>
    <submittedName>
        <fullName evidence="2">Uncharacterized protein</fullName>
    </submittedName>
</protein>